<gene>
    <name evidence="3" type="ORF">GCM10008938_50710</name>
</gene>
<sequence length="333" mass="36377">MKLGTLKNGTRDGTPVVVSRDLQRAVHLSHLHPTLQGLLDDWERVEAELQHLSDVLNAGQCKVAFPVKPTDFMAPIPRAYGFVDASAFLHHGQLMTRAFGLQVTVPEGDSILYQGASDRFQGACDPHMVPAGDLQVDFEGEVGVVLSDTPMGVTVQEAKQCIRLLVLFNDMSYRRFLQQELLSGFGPIHAKPTTTFAPVAVTPDELGTHWKDGRVHLPLTVHLNGHLFGQPHGGEMDFSFPELISQLARTRSLAAGTVLGSGTFSNRDPSRGSACISERRALEMIQTGSPRTPFMNVGDRVRMEVFLPDKSTVFGAIHQQVVAHTTPVLTGQE</sequence>
<dbReference type="GO" id="GO:0016787">
    <property type="term" value="F:hydrolase activity"/>
    <property type="evidence" value="ECO:0007669"/>
    <property type="project" value="UniProtKB-KW"/>
</dbReference>
<dbReference type="RefSeq" id="WP_189009056.1">
    <property type="nucleotide sequence ID" value="NZ_BMOD01000043.1"/>
</dbReference>
<name>A0ABQ2DHL6_9DEIO</name>
<dbReference type="PANTHER" id="PTHR43211:SF1">
    <property type="entry name" value="BLL6422 PROTEIN"/>
    <property type="match status" value="1"/>
</dbReference>
<dbReference type="EMBL" id="BMOD01000043">
    <property type="protein sequence ID" value="GGJ58459.1"/>
    <property type="molecule type" value="Genomic_DNA"/>
</dbReference>
<dbReference type="PANTHER" id="PTHR43211">
    <property type="entry name" value="FUMARYLACETOACETATE HYDROLASE"/>
    <property type="match status" value="1"/>
</dbReference>
<dbReference type="InterPro" id="IPR041072">
    <property type="entry name" value="FAA_hydro_N"/>
</dbReference>
<keyword evidence="3" id="KW-0378">Hydrolase</keyword>
<dbReference type="Pfam" id="PF01557">
    <property type="entry name" value="FAA_hydrolase"/>
    <property type="match status" value="1"/>
</dbReference>
<organism evidence="3 4">
    <name type="scientific">Deinococcus roseus</name>
    <dbReference type="NCBI Taxonomy" id="392414"/>
    <lineage>
        <taxon>Bacteria</taxon>
        <taxon>Thermotogati</taxon>
        <taxon>Deinococcota</taxon>
        <taxon>Deinococci</taxon>
        <taxon>Deinococcales</taxon>
        <taxon>Deinococcaceae</taxon>
        <taxon>Deinococcus</taxon>
    </lineage>
</organism>
<dbReference type="Proteomes" id="UP000632222">
    <property type="component" value="Unassembled WGS sequence"/>
</dbReference>
<accession>A0ABQ2DHL6</accession>
<evidence type="ECO:0000259" key="2">
    <source>
        <dbReference type="Pfam" id="PF18288"/>
    </source>
</evidence>
<dbReference type="InterPro" id="IPR011234">
    <property type="entry name" value="Fumarylacetoacetase-like_C"/>
</dbReference>
<evidence type="ECO:0000313" key="4">
    <source>
        <dbReference type="Proteomes" id="UP000632222"/>
    </source>
</evidence>
<feature type="domain" description="Fumarylacetoacetase N-terminal" evidence="2">
    <location>
        <begin position="1"/>
        <end position="78"/>
    </location>
</feature>
<feature type="domain" description="Fumarylacetoacetase-like C-terminal" evidence="1">
    <location>
        <begin position="84"/>
        <end position="322"/>
    </location>
</feature>
<protein>
    <submittedName>
        <fullName evidence="3">Fumarylacetoacetate (FAA) hydrolase</fullName>
    </submittedName>
</protein>
<dbReference type="Gene3D" id="3.90.850.10">
    <property type="entry name" value="Fumarylacetoacetase-like, C-terminal domain"/>
    <property type="match status" value="1"/>
</dbReference>
<dbReference type="Pfam" id="PF18288">
    <property type="entry name" value="FAA_hydro_N_2"/>
    <property type="match status" value="1"/>
</dbReference>
<keyword evidence="4" id="KW-1185">Reference proteome</keyword>
<proteinExistence type="predicted"/>
<dbReference type="SUPFAM" id="SSF56529">
    <property type="entry name" value="FAH"/>
    <property type="match status" value="1"/>
</dbReference>
<comment type="caution">
    <text evidence="3">The sequence shown here is derived from an EMBL/GenBank/DDBJ whole genome shotgun (WGS) entry which is preliminary data.</text>
</comment>
<dbReference type="InterPro" id="IPR036663">
    <property type="entry name" value="Fumarylacetoacetase_C_sf"/>
</dbReference>
<evidence type="ECO:0000259" key="1">
    <source>
        <dbReference type="Pfam" id="PF01557"/>
    </source>
</evidence>
<evidence type="ECO:0000313" key="3">
    <source>
        <dbReference type="EMBL" id="GGJ58459.1"/>
    </source>
</evidence>
<reference evidence="4" key="1">
    <citation type="journal article" date="2019" name="Int. J. Syst. Evol. Microbiol.">
        <title>The Global Catalogue of Microorganisms (GCM) 10K type strain sequencing project: providing services to taxonomists for standard genome sequencing and annotation.</title>
        <authorList>
            <consortium name="The Broad Institute Genomics Platform"/>
            <consortium name="The Broad Institute Genome Sequencing Center for Infectious Disease"/>
            <person name="Wu L."/>
            <person name="Ma J."/>
        </authorList>
    </citation>
    <scope>NUCLEOTIDE SEQUENCE [LARGE SCALE GENOMIC DNA]</scope>
    <source>
        <strain evidence="4">JCM 14370</strain>
    </source>
</reference>